<feature type="region of interest" description="Disordered" evidence="1">
    <location>
        <begin position="1"/>
        <end position="32"/>
    </location>
</feature>
<protein>
    <submittedName>
        <fullName evidence="3">Uncharacterized protein</fullName>
    </submittedName>
</protein>
<feature type="compositionally biased region" description="Polar residues" evidence="1">
    <location>
        <begin position="15"/>
        <end position="31"/>
    </location>
</feature>
<sequence length="84" mass="8881">MATKQVLRNGPCCSVSKSASGGDVAQSSQTARVDPRALQLLQSLEKQSAMTFVPTNSQFGNLVLPVFPRFTTPPAIDDAGDNKS</sequence>
<accession>A0A914UK67</accession>
<evidence type="ECO:0000313" key="2">
    <source>
        <dbReference type="Proteomes" id="UP000887566"/>
    </source>
</evidence>
<dbReference type="InterPro" id="IPR031821">
    <property type="entry name" value="SOSSC"/>
</dbReference>
<dbReference type="Proteomes" id="UP000887566">
    <property type="component" value="Unplaced"/>
</dbReference>
<dbReference type="GO" id="GO:0006281">
    <property type="term" value="P:DNA repair"/>
    <property type="evidence" value="ECO:0007669"/>
    <property type="project" value="InterPro"/>
</dbReference>
<evidence type="ECO:0000256" key="1">
    <source>
        <dbReference type="SAM" id="MobiDB-lite"/>
    </source>
</evidence>
<keyword evidence="2" id="KW-1185">Reference proteome</keyword>
<dbReference type="GO" id="GO:0070876">
    <property type="term" value="C:SOSS complex"/>
    <property type="evidence" value="ECO:0007669"/>
    <property type="project" value="InterPro"/>
</dbReference>
<dbReference type="Pfam" id="PF15925">
    <property type="entry name" value="SOSSC"/>
    <property type="match status" value="1"/>
</dbReference>
<proteinExistence type="predicted"/>
<dbReference type="WBParaSite" id="PSAMB.scaffold1051size36673.g10790.t1">
    <property type="protein sequence ID" value="PSAMB.scaffold1051size36673.g10790.t1"/>
    <property type="gene ID" value="PSAMB.scaffold1051size36673.g10790"/>
</dbReference>
<reference evidence="3" key="1">
    <citation type="submission" date="2022-11" db="UniProtKB">
        <authorList>
            <consortium name="WormBaseParasite"/>
        </authorList>
    </citation>
    <scope>IDENTIFICATION</scope>
</reference>
<name>A0A914UK67_9BILA</name>
<evidence type="ECO:0000313" key="3">
    <source>
        <dbReference type="WBParaSite" id="PSAMB.scaffold1051size36673.g10790.t1"/>
    </source>
</evidence>
<organism evidence="2 3">
    <name type="scientific">Plectus sambesii</name>
    <dbReference type="NCBI Taxonomy" id="2011161"/>
    <lineage>
        <taxon>Eukaryota</taxon>
        <taxon>Metazoa</taxon>
        <taxon>Ecdysozoa</taxon>
        <taxon>Nematoda</taxon>
        <taxon>Chromadorea</taxon>
        <taxon>Plectida</taxon>
        <taxon>Plectina</taxon>
        <taxon>Plectoidea</taxon>
        <taxon>Plectidae</taxon>
        <taxon>Plectus</taxon>
    </lineage>
</organism>
<dbReference type="AlphaFoldDB" id="A0A914UK67"/>